<dbReference type="Pfam" id="PF00528">
    <property type="entry name" value="BPD_transp_1"/>
    <property type="match status" value="1"/>
</dbReference>
<keyword evidence="10" id="KW-1185">Reference proteome</keyword>
<dbReference type="Gene3D" id="1.10.3720.10">
    <property type="entry name" value="MetI-like"/>
    <property type="match status" value="1"/>
</dbReference>
<feature type="transmembrane region" description="Helical" evidence="7">
    <location>
        <begin position="122"/>
        <end position="144"/>
    </location>
</feature>
<name>A0ABW4P1F3_9NOCA</name>
<comment type="subcellular location">
    <subcellularLocation>
        <location evidence="1 7">Cell membrane</location>
        <topology evidence="1 7">Multi-pass membrane protein</topology>
    </subcellularLocation>
</comment>
<dbReference type="PROSITE" id="PS50928">
    <property type="entry name" value="ABC_TM1"/>
    <property type="match status" value="1"/>
</dbReference>
<feature type="domain" description="ABC transmembrane type-1" evidence="8">
    <location>
        <begin position="87"/>
        <end position="276"/>
    </location>
</feature>
<dbReference type="InterPro" id="IPR035906">
    <property type="entry name" value="MetI-like_sf"/>
</dbReference>
<comment type="similarity">
    <text evidence="7">Belongs to the binding-protein-dependent transport system permease family.</text>
</comment>
<evidence type="ECO:0000256" key="1">
    <source>
        <dbReference type="ARBA" id="ARBA00004651"/>
    </source>
</evidence>
<evidence type="ECO:0000256" key="7">
    <source>
        <dbReference type="RuleBase" id="RU363032"/>
    </source>
</evidence>
<dbReference type="PANTHER" id="PTHR43386">
    <property type="entry name" value="OLIGOPEPTIDE TRANSPORT SYSTEM PERMEASE PROTEIN APPC"/>
    <property type="match status" value="1"/>
</dbReference>
<dbReference type="InterPro" id="IPR050366">
    <property type="entry name" value="BP-dependent_transpt_permease"/>
</dbReference>
<dbReference type="Proteomes" id="UP001597286">
    <property type="component" value="Unassembled WGS sequence"/>
</dbReference>
<evidence type="ECO:0000313" key="9">
    <source>
        <dbReference type="EMBL" id="MFD1811953.1"/>
    </source>
</evidence>
<dbReference type="PANTHER" id="PTHR43386:SF1">
    <property type="entry name" value="D,D-DIPEPTIDE TRANSPORT SYSTEM PERMEASE PROTEIN DDPC-RELATED"/>
    <property type="match status" value="1"/>
</dbReference>
<proteinExistence type="inferred from homology"/>
<protein>
    <submittedName>
        <fullName evidence="9">ABC transporter permease</fullName>
    </submittedName>
</protein>
<keyword evidence="2 7" id="KW-0813">Transport</keyword>
<keyword evidence="3" id="KW-1003">Cell membrane</keyword>
<accession>A0ABW4P1F3</accession>
<reference evidence="10" key="1">
    <citation type="journal article" date="2019" name="Int. J. Syst. Evol. Microbiol.">
        <title>The Global Catalogue of Microorganisms (GCM) 10K type strain sequencing project: providing services to taxonomists for standard genome sequencing and annotation.</title>
        <authorList>
            <consortium name="The Broad Institute Genomics Platform"/>
            <consortium name="The Broad Institute Genome Sequencing Center for Infectious Disease"/>
            <person name="Wu L."/>
            <person name="Ma J."/>
        </authorList>
    </citation>
    <scope>NUCLEOTIDE SEQUENCE [LARGE SCALE GENOMIC DNA]</scope>
    <source>
        <strain evidence="10">DT72</strain>
    </source>
</reference>
<organism evidence="9 10">
    <name type="scientific">Rhodococcus gannanensis</name>
    <dbReference type="NCBI Taxonomy" id="1960308"/>
    <lineage>
        <taxon>Bacteria</taxon>
        <taxon>Bacillati</taxon>
        <taxon>Actinomycetota</taxon>
        <taxon>Actinomycetes</taxon>
        <taxon>Mycobacteriales</taxon>
        <taxon>Nocardiaceae</taxon>
        <taxon>Rhodococcus</taxon>
    </lineage>
</organism>
<feature type="transmembrane region" description="Helical" evidence="7">
    <location>
        <begin position="256"/>
        <end position="275"/>
    </location>
</feature>
<evidence type="ECO:0000256" key="2">
    <source>
        <dbReference type="ARBA" id="ARBA00022448"/>
    </source>
</evidence>
<evidence type="ECO:0000256" key="6">
    <source>
        <dbReference type="ARBA" id="ARBA00023136"/>
    </source>
</evidence>
<evidence type="ECO:0000259" key="8">
    <source>
        <dbReference type="PROSITE" id="PS50928"/>
    </source>
</evidence>
<evidence type="ECO:0000256" key="3">
    <source>
        <dbReference type="ARBA" id="ARBA00022475"/>
    </source>
</evidence>
<dbReference type="EMBL" id="JBHUFB010000009">
    <property type="protein sequence ID" value="MFD1811953.1"/>
    <property type="molecule type" value="Genomic_DNA"/>
</dbReference>
<feature type="transmembrane region" description="Helical" evidence="7">
    <location>
        <begin position="150"/>
        <end position="169"/>
    </location>
</feature>
<keyword evidence="5 7" id="KW-1133">Transmembrane helix</keyword>
<sequence length="326" mass="34126">MTALTTTRTPVANPLRTITFRFRLPSALGWGVGLLAALVVGSILIPLVSPYEVTTIGDTPFGGISAEHWLGTDNLGRDNLTRLASAAQVALIVSFFATAIAAVIGSAIGIAAGYLGGMVDNIVMRLVDVLLAIPAVLLALLAGAVFGHGMVPLILALALIATPGFARLMRAPIMALKERDFVVAAEVAGVRRPQIAIRHLLPNALTPLFVQFASTASLMVLLESTLSFLGQGIAPPDPSAGRMISDAIRFMQRDPMLILLPAALIVVVTIAWNLIADGLQNKFSPQGGALRIAVGPERPLVRRADVVVAPATTTTPNLTSGKESTR</sequence>
<comment type="caution">
    <text evidence="9">The sequence shown here is derived from an EMBL/GenBank/DDBJ whole genome shotgun (WGS) entry which is preliminary data.</text>
</comment>
<dbReference type="CDD" id="cd06261">
    <property type="entry name" value="TM_PBP2"/>
    <property type="match status" value="1"/>
</dbReference>
<keyword evidence="6 7" id="KW-0472">Membrane</keyword>
<evidence type="ECO:0000256" key="4">
    <source>
        <dbReference type="ARBA" id="ARBA00022692"/>
    </source>
</evidence>
<evidence type="ECO:0000256" key="5">
    <source>
        <dbReference type="ARBA" id="ARBA00022989"/>
    </source>
</evidence>
<dbReference type="InterPro" id="IPR000515">
    <property type="entry name" value="MetI-like"/>
</dbReference>
<feature type="transmembrane region" description="Helical" evidence="7">
    <location>
        <begin position="27"/>
        <end position="48"/>
    </location>
</feature>
<feature type="transmembrane region" description="Helical" evidence="7">
    <location>
        <begin position="89"/>
        <end position="115"/>
    </location>
</feature>
<dbReference type="SUPFAM" id="SSF161098">
    <property type="entry name" value="MetI-like"/>
    <property type="match status" value="1"/>
</dbReference>
<dbReference type="RefSeq" id="WP_378484490.1">
    <property type="nucleotide sequence ID" value="NZ_JBHUFB010000009.1"/>
</dbReference>
<evidence type="ECO:0000313" key="10">
    <source>
        <dbReference type="Proteomes" id="UP001597286"/>
    </source>
</evidence>
<keyword evidence="4 7" id="KW-0812">Transmembrane</keyword>
<gene>
    <name evidence="9" type="ORF">ACFSJG_06970</name>
</gene>
<feature type="transmembrane region" description="Helical" evidence="7">
    <location>
        <begin position="200"/>
        <end position="222"/>
    </location>
</feature>